<keyword evidence="2" id="KW-1133">Transmembrane helix</keyword>
<dbReference type="Proteomes" id="UP000677913">
    <property type="component" value="Unassembled WGS sequence"/>
</dbReference>
<evidence type="ECO:0000256" key="1">
    <source>
        <dbReference type="SAM" id="MobiDB-lite"/>
    </source>
</evidence>
<dbReference type="EMBL" id="JAGSXH010000060">
    <property type="protein sequence ID" value="MBS2964786.1"/>
    <property type="molecule type" value="Genomic_DNA"/>
</dbReference>
<keyword evidence="2" id="KW-0812">Transmembrane</keyword>
<evidence type="ECO:0000313" key="3">
    <source>
        <dbReference type="EMBL" id="MBS2964786.1"/>
    </source>
</evidence>
<feature type="transmembrane region" description="Helical" evidence="2">
    <location>
        <begin position="81"/>
        <end position="103"/>
    </location>
</feature>
<keyword evidence="2" id="KW-0472">Membrane</keyword>
<accession>A0A8J7WLY3</accession>
<dbReference type="RefSeq" id="WP_211469146.1">
    <property type="nucleotide sequence ID" value="NZ_JAGSXH010000060.1"/>
</dbReference>
<sequence length="104" mass="10799">MARTISPEQSHRHQLPFTLNTDGARHPLENTGSALTALLGIVAAVCAFFPSMHLLGSWAGLAGLGAGLWAQMISATTAERFVNITGVVLSGIGLLFGLAHGGLY</sequence>
<name>A0A8J7WLY3_9ACTN</name>
<feature type="region of interest" description="Disordered" evidence="1">
    <location>
        <begin position="1"/>
        <end position="22"/>
    </location>
</feature>
<reference evidence="3" key="1">
    <citation type="submission" date="2021-04" db="EMBL/GenBank/DDBJ databases">
        <title>Genome based classification of Actinospica acidithermotolerans sp. nov., an actinobacterium isolated from an Indonesian hot spring.</title>
        <authorList>
            <person name="Kusuma A.B."/>
            <person name="Putra K.E."/>
            <person name="Nafisah S."/>
            <person name="Loh J."/>
            <person name="Nouioui I."/>
            <person name="Goodfellow M."/>
        </authorList>
    </citation>
    <scope>NUCLEOTIDE SEQUENCE</scope>
    <source>
        <strain evidence="3">DSM 45618</strain>
    </source>
</reference>
<evidence type="ECO:0000313" key="4">
    <source>
        <dbReference type="Proteomes" id="UP000677913"/>
    </source>
</evidence>
<protein>
    <submittedName>
        <fullName evidence="3">Uncharacterized protein</fullName>
    </submittedName>
</protein>
<proteinExistence type="predicted"/>
<keyword evidence="4" id="KW-1185">Reference proteome</keyword>
<evidence type="ECO:0000256" key="2">
    <source>
        <dbReference type="SAM" id="Phobius"/>
    </source>
</evidence>
<organism evidence="3 4">
    <name type="scientific">Actinocrinis puniceicyclus</name>
    <dbReference type="NCBI Taxonomy" id="977794"/>
    <lineage>
        <taxon>Bacteria</taxon>
        <taxon>Bacillati</taxon>
        <taxon>Actinomycetota</taxon>
        <taxon>Actinomycetes</taxon>
        <taxon>Catenulisporales</taxon>
        <taxon>Actinospicaceae</taxon>
        <taxon>Actinocrinis</taxon>
    </lineage>
</organism>
<comment type="caution">
    <text evidence="3">The sequence shown here is derived from an EMBL/GenBank/DDBJ whole genome shotgun (WGS) entry which is preliminary data.</text>
</comment>
<gene>
    <name evidence="3" type="ORF">KGA66_17135</name>
</gene>
<dbReference type="AlphaFoldDB" id="A0A8J7WLY3"/>
<feature type="transmembrane region" description="Helical" evidence="2">
    <location>
        <begin position="37"/>
        <end position="69"/>
    </location>
</feature>